<sequence>MASDAELETLGDAVDDLADDAVAFLEAMVRTPSVNPPGDYAAIVDLLTTEYEGYGWDVEIERAPAALVEELDLPHPRPNVLAYATRGTGPTIALNAHIDTVPVEESNWTYDPFGGTVEDGRIYGRGARDSKGRIAAYTLATRALEESGLLPDDATVVLALTADEETGGEAGAGHLVESGALEADYAIVEGSTYAVEYASSGVLTLRVDVEGASAHAGLEPESGANAVVAAARLVEALDAHGDDLADRESEVPGVGSATCTPSTIEGGVETNVVPPACSFTVDRRVPPDHDAAAAEREVREVVAEADLPAGTSATVTATSRTRAFRSDPDDPHVRAVATNANEVIGDVPVRGTRGGSDAGHFHAGGTKAVKFGPGGRDSNVHGPDENLALDQLRDAGVVVAASVRDIAREEEE</sequence>
<dbReference type="InterPro" id="IPR050072">
    <property type="entry name" value="Peptidase_M20A"/>
</dbReference>
<evidence type="ECO:0000259" key="6">
    <source>
        <dbReference type="Pfam" id="PF07687"/>
    </source>
</evidence>
<dbReference type="Pfam" id="PF01546">
    <property type="entry name" value="Peptidase_M20"/>
    <property type="match status" value="1"/>
</dbReference>
<dbReference type="SUPFAM" id="SSF53187">
    <property type="entry name" value="Zn-dependent exopeptidases"/>
    <property type="match status" value="1"/>
</dbReference>
<dbReference type="Gene3D" id="3.40.630.10">
    <property type="entry name" value="Zn peptidases"/>
    <property type="match status" value="1"/>
</dbReference>
<dbReference type="GO" id="GO:0046872">
    <property type="term" value="F:metal ion binding"/>
    <property type="evidence" value="ECO:0007669"/>
    <property type="project" value="UniProtKB-KW"/>
</dbReference>
<dbReference type="PANTHER" id="PTHR43808">
    <property type="entry name" value="ACETYLORNITHINE DEACETYLASE"/>
    <property type="match status" value="1"/>
</dbReference>
<dbReference type="RefSeq" id="WP_122104614.1">
    <property type="nucleotide sequence ID" value="NZ_JBHSKV010000024.1"/>
</dbReference>
<evidence type="ECO:0000256" key="2">
    <source>
        <dbReference type="ARBA" id="ARBA00022723"/>
    </source>
</evidence>
<dbReference type="GO" id="GO:0016787">
    <property type="term" value="F:hydrolase activity"/>
    <property type="evidence" value="ECO:0007669"/>
    <property type="project" value="UniProtKB-KW"/>
</dbReference>
<dbReference type="PROSITE" id="PS00758">
    <property type="entry name" value="ARGE_DAPE_CPG2_1"/>
    <property type="match status" value="1"/>
</dbReference>
<evidence type="ECO:0000256" key="5">
    <source>
        <dbReference type="SAM" id="MobiDB-lite"/>
    </source>
</evidence>
<comment type="cofactor">
    <cofactor evidence="1">
        <name>Zn(2+)</name>
        <dbReference type="ChEBI" id="CHEBI:29105"/>
    </cofactor>
</comment>
<dbReference type="SUPFAM" id="SSF55031">
    <property type="entry name" value="Bacterial exopeptidase dimerisation domain"/>
    <property type="match status" value="1"/>
</dbReference>
<feature type="region of interest" description="Disordered" evidence="5">
    <location>
        <begin position="357"/>
        <end position="385"/>
    </location>
</feature>
<keyword evidence="8" id="KW-1185">Reference proteome</keyword>
<feature type="domain" description="Peptidase M20 dimerisation" evidence="6">
    <location>
        <begin position="197"/>
        <end position="306"/>
    </location>
</feature>
<dbReference type="PANTHER" id="PTHR43808:SF32">
    <property type="entry name" value="ARGE_DAPE-RELATED DEACYLASE"/>
    <property type="match status" value="1"/>
</dbReference>
<name>A0ABD5QW34_9EURY</name>
<protein>
    <submittedName>
        <fullName evidence="7">M20 family metallopeptidase</fullName>
    </submittedName>
</protein>
<dbReference type="InterPro" id="IPR002933">
    <property type="entry name" value="Peptidase_M20"/>
</dbReference>
<evidence type="ECO:0000313" key="8">
    <source>
        <dbReference type="Proteomes" id="UP001596145"/>
    </source>
</evidence>
<organism evidence="7 8">
    <name type="scientific">Halorubrum glutamatedens</name>
    <dbReference type="NCBI Taxonomy" id="2707018"/>
    <lineage>
        <taxon>Archaea</taxon>
        <taxon>Methanobacteriati</taxon>
        <taxon>Methanobacteriota</taxon>
        <taxon>Stenosarchaea group</taxon>
        <taxon>Halobacteria</taxon>
        <taxon>Halobacteriales</taxon>
        <taxon>Haloferacaceae</taxon>
        <taxon>Halorubrum</taxon>
    </lineage>
</organism>
<evidence type="ECO:0000256" key="3">
    <source>
        <dbReference type="ARBA" id="ARBA00022801"/>
    </source>
</evidence>
<keyword evidence="4" id="KW-0862">Zinc</keyword>
<dbReference type="AlphaFoldDB" id="A0ABD5QW34"/>
<keyword evidence="2" id="KW-0479">Metal-binding</keyword>
<dbReference type="EMBL" id="JBHSKV010000024">
    <property type="protein sequence ID" value="MFC5136329.1"/>
    <property type="molecule type" value="Genomic_DNA"/>
</dbReference>
<accession>A0ABD5QW34</accession>
<dbReference type="InterPro" id="IPR011650">
    <property type="entry name" value="Peptidase_M20_dimer"/>
</dbReference>
<evidence type="ECO:0000256" key="1">
    <source>
        <dbReference type="ARBA" id="ARBA00001947"/>
    </source>
</evidence>
<dbReference type="InterPro" id="IPR001261">
    <property type="entry name" value="ArgE/DapE_CS"/>
</dbReference>
<proteinExistence type="predicted"/>
<comment type="caution">
    <text evidence="7">The sequence shown here is derived from an EMBL/GenBank/DDBJ whole genome shotgun (WGS) entry which is preliminary data.</text>
</comment>
<keyword evidence="3" id="KW-0378">Hydrolase</keyword>
<dbReference type="Proteomes" id="UP001596145">
    <property type="component" value="Unassembled WGS sequence"/>
</dbReference>
<dbReference type="InterPro" id="IPR036264">
    <property type="entry name" value="Bact_exopeptidase_dim_dom"/>
</dbReference>
<reference evidence="7 8" key="1">
    <citation type="journal article" date="2019" name="Int. J. Syst. Evol. Microbiol.">
        <title>The Global Catalogue of Microorganisms (GCM) 10K type strain sequencing project: providing services to taxonomists for standard genome sequencing and annotation.</title>
        <authorList>
            <consortium name="The Broad Institute Genomics Platform"/>
            <consortium name="The Broad Institute Genome Sequencing Center for Infectious Disease"/>
            <person name="Wu L."/>
            <person name="Ma J."/>
        </authorList>
    </citation>
    <scope>NUCLEOTIDE SEQUENCE [LARGE SCALE GENOMIC DNA]</scope>
    <source>
        <strain evidence="7 8">CGMCC 1.16026</strain>
    </source>
</reference>
<dbReference type="Gene3D" id="3.30.70.360">
    <property type="match status" value="1"/>
</dbReference>
<evidence type="ECO:0000256" key="4">
    <source>
        <dbReference type="ARBA" id="ARBA00022833"/>
    </source>
</evidence>
<gene>
    <name evidence="7" type="ORF">ACFPJA_16595</name>
</gene>
<dbReference type="Pfam" id="PF07687">
    <property type="entry name" value="M20_dimer"/>
    <property type="match status" value="1"/>
</dbReference>
<evidence type="ECO:0000313" key="7">
    <source>
        <dbReference type="EMBL" id="MFC5136329.1"/>
    </source>
</evidence>